<organism evidence="4 5">
    <name type="scientific">Zhenhengia yiwuensis</name>
    <dbReference type="NCBI Taxonomy" id="2763666"/>
    <lineage>
        <taxon>Bacteria</taxon>
        <taxon>Bacillati</taxon>
        <taxon>Bacillota</taxon>
        <taxon>Clostridia</taxon>
        <taxon>Lachnospirales</taxon>
        <taxon>Lachnospiraceae</taxon>
        <taxon>Zhenhengia</taxon>
    </lineage>
</organism>
<evidence type="ECO:0000259" key="2">
    <source>
        <dbReference type="Pfam" id="PF13556"/>
    </source>
</evidence>
<keyword evidence="5" id="KW-1185">Reference proteome</keyword>
<dbReference type="Pfam" id="PF17853">
    <property type="entry name" value="GGDEF_2"/>
    <property type="match status" value="1"/>
</dbReference>
<dbReference type="SUPFAM" id="SSF46689">
    <property type="entry name" value="Homeodomain-like"/>
    <property type="match status" value="1"/>
</dbReference>
<gene>
    <name evidence="4" type="ORF">H8718_08790</name>
</gene>
<dbReference type="InterPro" id="IPR051448">
    <property type="entry name" value="CdaR-like_regulators"/>
</dbReference>
<dbReference type="Proteomes" id="UP000655830">
    <property type="component" value="Unassembled WGS sequence"/>
</dbReference>
<dbReference type="Gene3D" id="1.10.10.2840">
    <property type="entry name" value="PucR C-terminal helix-turn-helix domain"/>
    <property type="match status" value="1"/>
</dbReference>
<name>A0A926EIH5_9FIRM</name>
<sequence>MISNQILQNTIDGLKNITRRDFNILDAEAKIVATTIENGTTEYVPEVEAFINSHADSQEMQGLHYFKIYDEYLVEYVLAVSGADDEAYKLGKLAAFQIKSLLVAYKERFDKDNFIKNLLLDNLLLVDIYSRAKKLHIENTVPRVVILIESNQSKEGNISEVLRNIFPDKSRDFVTAVDERSVILVKEVNSGEETEVDTYSKMIYDTLTAEAMSNVHIAVGTIVSDLKDVSNSYKEASMALEVGKIFNCEDHISTYSKLGIGRIIYQLPLPLCKMFIQEVLKGKKVENFDEETLMTVNKFFENSLNVSETSRQLYIHRNTLVYRLDKLLKMTGLDLRKFDDAIVFKITIMVSQYMEYMERQNTGKL</sequence>
<evidence type="ECO:0000256" key="1">
    <source>
        <dbReference type="ARBA" id="ARBA00006754"/>
    </source>
</evidence>
<evidence type="ECO:0000313" key="5">
    <source>
        <dbReference type="Proteomes" id="UP000655830"/>
    </source>
</evidence>
<dbReference type="AlphaFoldDB" id="A0A926EIH5"/>
<dbReference type="InterPro" id="IPR041522">
    <property type="entry name" value="CdaR_GGDEF"/>
</dbReference>
<proteinExistence type="inferred from homology"/>
<comment type="caution">
    <text evidence="4">The sequence shown here is derived from an EMBL/GenBank/DDBJ whole genome shotgun (WGS) entry which is preliminary data.</text>
</comment>
<dbReference type="PANTHER" id="PTHR33744">
    <property type="entry name" value="CARBOHYDRATE DIACID REGULATOR"/>
    <property type="match status" value="1"/>
</dbReference>
<accession>A0A926EIH5</accession>
<dbReference type="InterPro" id="IPR009057">
    <property type="entry name" value="Homeodomain-like_sf"/>
</dbReference>
<feature type="domain" description="CdaR GGDEF-like" evidence="3">
    <location>
        <begin position="127"/>
        <end position="242"/>
    </location>
</feature>
<dbReference type="PANTHER" id="PTHR33744:SF15">
    <property type="entry name" value="CARBOHYDRATE DIACID REGULATOR"/>
    <property type="match status" value="1"/>
</dbReference>
<dbReference type="RefSeq" id="WP_249332629.1">
    <property type="nucleotide sequence ID" value="NZ_JACRSY010000012.1"/>
</dbReference>
<dbReference type="InterPro" id="IPR025736">
    <property type="entry name" value="PucR_C-HTH_dom"/>
</dbReference>
<comment type="similarity">
    <text evidence="1">Belongs to the CdaR family.</text>
</comment>
<dbReference type="InterPro" id="IPR042070">
    <property type="entry name" value="PucR_C-HTH_sf"/>
</dbReference>
<reference evidence="4" key="1">
    <citation type="submission" date="2020-08" db="EMBL/GenBank/DDBJ databases">
        <title>Genome public.</title>
        <authorList>
            <person name="Liu C."/>
            <person name="Sun Q."/>
        </authorList>
    </citation>
    <scope>NUCLEOTIDE SEQUENCE</scope>
    <source>
        <strain evidence="4">NSJ-12</strain>
    </source>
</reference>
<dbReference type="Pfam" id="PF13556">
    <property type="entry name" value="HTH_30"/>
    <property type="match status" value="1"/>
</dbReference>
<protein>
    <submittedName>
        <fullName evidence="4">Helix-turn-helix domain-containing protein</fullName>
    </submittedName>
</protein>
<feature type="domain" description="PucR C-terminal helix-turn-helix" evidence="2">
    <location>
        <begin position="293"/>
        <end position="345"/>
    </location>
</feature>
<dbReference type="EMBL" id="JACRSY010000012">
    <property type="protein sequence ID" value="MBC8579625.1"/>
    <property type="molecule type" value="Genomic_DNA"/>
</dbReference>
<evidence type="ECO:0000259" key="3">
    <source>
        <dbReference type="Pfam" id="PF17853"/>
    </source>
</evidence>
<evidence type="ECO:0000313" key="4">
    <source>
        <dbReference type="EMBL" id="MBC8579625.1"/>
    </source>
</evidence>